<sequence>MSQTNSQEILRSAFAGKDRPLVSQGLPFPQTCLKHITATFHASRVYIICSGSLARNTDALEQLQRALEGKVVGTRVGGSLADGAKVVAFALANDVVSSEDLAALPHAMTHPGSKPDSKPAKIPIISIPTTLSGAEYTQYGGVTEDSSNIKYQFGPLQGPQLVILDAQLASTTPVAVWLSTGIRCVDHRVETLCSLLSDKESDEAAADSFTALLVGLLRTHADSSNAEARRLCLIGGPGAMTFLDRGVPLGASHGIGHMLGPMGVGHGETSCIMLPAVCKYNAKHSGAAQQRQEGVLKLLWEDTTLRELMEGEGLREGVADLGDALDVFIRAIGMPRTLKQVGIGRDQLQNLAEASLKDKWLQTNPVPLTKKEQVMEILEVVAE</sequence>
<evidence type="ECO:0000259" key="3">
    <source>
        <dbReference type="Pfam" id="PF25137"/>
    </source>
</evidence>
<dbReference type="Pfam" id="PF00465">
    <property type="entry name" value="Fe-ADH"/>
    <property type="match status" value="1"/>
</dbReference>
<dbReference type="GO" id="GO:0046872">
    <property type="term" value="F:metal ion binding"/>
    <property type="evidence" value="ECO:0007669"/>
    <property type="project" value="InterPro"/>
</dbReference>
<feature type="domain" description="Fe-containing alcohol dehydrogenase-like C-terminal" evidence="3">
    <location>
        <begin position="179"/>
        <end position="379"/>
    </location>
</feature>
<dbReference type="PANTHER" id="PTHR11496:SF107">
    <property type="entry name" value="ALCOHOL DEHYDROGENASE, PUTATIVE (AFU_ORTHOLOGUE AFUA_1G06800)-RELATED"/>
    <property type="match status" value="1"/>
</dbReference>
<evidence type="ECO:0000259" key="2">
    <source>
        <dbReference type="Pfam" id="PF00465"/>
    </source>
</evidence>
<reference evidence="4 5" key="1">
    <citation type="journal article" date="2016" name="Mol. Biol. Evol.">
        <title>Comparative Genomics of Early-Diverging Mushroom-Forming Fungi Provides Insights into the Origins of Lignocellulose Decay Capabilities.</title>
        <authorList>
            <person name="Nagy L.G."/>
            <person name="Riley R."/>
            <person name="Tritt A."/>
            <person name="Adam C."/>
            <person name="Daum C."/>
            <person name="Floudas D."/>
            <person name="Sun H."/>
            <person name="Yadav J.S."/>
            <person name="Pangilinan J."/>
            <person name="Larsson K.H."/>
            <person name="Matsuura K."/>
            <person name="Barry K."/>
            <person name="Labutti K."/>
            <person name="Kuo R."/>
            <person name="Ohm R.A."/>
            <person name="Bhattacharya S.S."/>
            <person name="Shirouzu T."/>
            <person name="Yoshinaga Y."/>
            <person name="Martin F.M."/>
            <person name="Grigoriev I.V."/>
            <person name="Hibbett D.S."/>
        </authorList>
    </citation>
    <scope>NUCLEOTIDE SEQUENCE [LARGE SCALE GENOMIC DNA]</scope>
    <source>
        <strain evidence="4 5">CBS 109695</strain>
    </source>
</reference>
<keyword evidence="1" id="KW-0560">Oxidoreductase</keyword>
<evidence type="ECO:0000313" key="4">
    <source>
        <dbReference type="EMBL" id="KZP25020.1"/>
    </source>
</evidence>
<dbReference type="Gene3D" id="1.20.1090.10">
    <property type="entry name" value="Dehydroquinate synthase-like - alpha domain"/>
    <property type="match status" value="1"/>
</dbReference>
<dbReference type="STRING" id="436010.A0A166NHT5"/>
<dbReference type="CDD" id="cd08192">
    <property type="entry name" value="MAR-like"/>
    <property type="match status" value="1"/>
</dbReference>
<dbReference type="Proteomes" id="UP000076532">
    <property type="component" value="Unassembled WGS sequence"/>
</dbReference>
<dbReference type="GO" id="GO:0004022">
    <property type="term" value="F:alcohol dehydrogenase (NAD+) activity"/>
    <property type="evidence" value="ECO:0007669"/>
    <property type="project" value="TreeGrafter"/>
</dbReference>
<dbReference type="PANTHER" id="PTHR11496">
    <property type="entry name" value="ALCOHOL DEHYDROGENASE"/>
    <property type="match status" value="1"/>
</dbReference>
<organism evidence="4 5">
    <name type="scientific">Athelia psychrophila</name>
    <dbReference type="NCBI Taxonomy" id="1759441"/>
    <lineage>
        <taxon>Eukaryota</taxon>
        <taxon>Fungi</taxon>
        <taxon>Dikarya</taxon>
        <taxon>Basidiomycota</taxon>
        <taxon>Agaricomycotina</taxon>
        <taxon>Agaricomycetes</taxon>
        <taxon>Agaricomycetidae</taxon>
        <taxon>Atheliales</taxon>
        <taxon>Atheliaceae</taxon>
        <taxon>Athelia</taxon>
    </lineage>
</organism>
<keyword evidence="5" id="KW-1185">Reference proteome</keyword>
<dbReference type="InterPro" id="IPR039697">
    <property type="entry name" value="Alcohol_dehydrogenase_Fe"/>
</dbReference>
<dbReference type="InterPro" id="IPR001670">
    <property type="entry name" value="ADH_Fe/GldA"/>
</dbReference>
<dbReference type="EMBL" id="KV417523">
    <property type="protein sequence ID" value="KZP25020.1"/>
    <property type="molecule type" value="Genomic_DNA"/>
</dbReference>
<feature type="domain" description="Alcohol dehydrogenase iron-type/glycerol dehydrogenase GldA" evidence="2">
    <location>
        <begin position="77"/>
        <end position="165"/>
    </location>
</feature>
<name>A0A166NHT5_9AGAM</name>
<evidence type="ECO:0000313" key="5">
    <source>
        <dbReference type="Proteomes" id="UP000076532"/>
    </source>
</evidence>
<dbReference type="OrthoDB" id="3360544at2759"/>
<dbReference type="Pfam" id="PF25137">
    <property type="entry name" value="ADH_Fe_C"/>
    <property type="match status" value="1"/>
</dbReference>
<dbReference type="InterPro" id="IPR056798">
    <property type="entry name" value="ADH_Fe_C"/>
</dbReference>
<dbReference type="Gene3D" id="3.40.50.1970">
    <property type="match status" value="1"/>
</dbReference>
<proteinExistence type="predicted"/>
<gene>
    <name evidence="4" type="ORF">FIBSPDRAFT_929569</name>
</gene>
<accession>A0A166NHT5</accession>
<protein>
    <submittedName>
        <fullName evidence="4">Fe-containing alcohol dehydrogenase</fullName>
    </submittedName>
</protein>
<dbReference type="SUPFAM" id="SSF56796">
    <property type="entry name" value="Dehydroquinate synthase-like"/>
    <property type="match status" value="1"/>
</dbReference>
<dbReference type="GO" id="GO:0005739">
    <property type="term" value="C:mitochondrion"/>
    <property type="evidence" value="ECO:0007669"/>
    <property type="project" value="TreeGrafter"/>
</dbReference>
<dbReference type="AlphaFoldDB" id="A0A166NHT5"/>
<evidence type="ECO:0000256" key="1">
    <source>
        <dbReference type="ARBA" id="ARBA00023002"/>
    </source>
</evidence>